<reference evidence="2" key="2">
    <citation type="journal article" date="2020" name="Nat. Commun.">
        <title>Large-scale genome sequencing of mycorrhizal fungi provides insights into the early evolution of symbiotic traits.</title>
        <authorList>
            <person name="Miyauchi S."/>
            <person name="Kiss E."/>
            <person name="Kuo A."/>
            <person name="Drula E."/>
            <person name="Kohler A."/>
            <person name="Sanchez-Garcia M."/>
            <person name="Morin E."/>
            <person name="Andreopoulos B."/>
            <person name="Barry K.W."/>
            <person name="Bonito G."/>
            <person name="Buee M."/>
            <person name="Carver A."/>
            <person name="Chen C."/>
            <person name="Cichocki N."/>
            <person name="Clum A."/>
            <person name="Culley D."/>
            <person name="Crous P.W."/>
            <person name="Fauchery L."/>
            <person name="Girlanda M."/>
            <person name="Hayes R.D."/>
            <person name="Keri Z."/>
            <person name="LaButti K."/>
            <person name="Lipzen A."/>
            <person name="Lombard V."/>
            <person name="Magnuson J."/>
            <person name="Maillard F."/>
            <person name="Murat C."/>
            <person name="Nolan M."/>
            <person name="Ohm R.A."/>
            <person name="Pangilinan J."/>
            <person name="Pereira M.F."/>
            <person name="Perotto S."/>
            <person name="Peter M."/>
            <person name="Pfister S."/>
            <person name="Riley R."/>
            <person name="Sitrit Y."/>
            <person name="Stielow J.B."/>
            <person name="Szollosi G."/>
            <person name="Zifcakova L."/>
            <person name="Stursova M."/>
            <person name="Spatafora J.W."/>
            <person name="Tedersoo L."/>
            <person name="Vaario L.M."/>
            <person name="Yamada A."/>
            <person name="Yan M."/>
            <person name="Wang P."/>
            <person name="Xu J."/>
            <person name="Bruns T."/>
            <person name="Baldrian P."/>
            <person name="Vilgalys R."/>
            <person name="Dunand C."/>
            <person name="Henrissat B."/>
            <person name="Grigoriev I.V."/>
            <person name="Hibbett D."/>
            <person name="Nagy L.G."/>
            <person name="Martin F.M."/>
        </authorList>
    </citation>
    <scope>NUCLEOTIDE SEQUENCE</scope>
    <source>
        <strain evidence="2">Prilba</strain>
    </source>
</reference>
<gene>
    <name evidence="2" type="ORF">DFH94DRAFT_723554</name>
</gene>
<feature type="compositionally biased region" description="Low complexity" evidence="1">
    <location>
        <begin position="117"/>
        <end position="145"/>
    </location>
</feature>
<name>A0A9P5N0Z4_9AGAM</name>
<sequence length="274" mass="29401">MSTESVSRAHGGHSLTNQDQSSPARRQYIRPALLLVDYSPTPRHWDLASRKSDHLDVSEEDGYILSANGEGSTSGVFVPCEPLSAVRRARAGRLRVKPTVLHRRRILLGITTSPISPTAAVSASSSSHLPTNHSSQRSISAQPSSGFLLRDRLPPTPLTPNTDFKNLYDSLRKCDVLPAAKTAATPEVPPVPPTFPISPPVSPAVSAVSSSPRQQRPVLHVQTSSPVGTSAPPSTPALTSPSPSTFQFRPSGRLPKRPPLPVWPAEHYPRAVVV</sequence>
<protein>
    <submittedName>
        <fullName evidence="2">Uncharacterized protein</fullName>
    </submittedName>
</protein>
<feature type="compositionally biased region" description="Low complexity" evidence="1">
    <location>
        <begin position="229"/>
        <end position="245"/>
    </location>
</feature>
<organism evidence="2 3">
    <name type="scientific">Russula ochroleuca</name>
    <dbReference type="NCBI Taxonomy" id="152965"/>
    <lineage>
        <taxon>Eukaryota</taxon>
        <taxon>Fungi</taxon>
        <taxon>Dikarya</taxon>
        <taxon>Basidiomycota</taxon>
        <taxon>Agaricomycotina</taxon>
        <taxon>Agaricomycetes</taxon>
        <taxon>Russulales</taxon>
        <taxon>Russulaceae</taxon>
        <taxon>Russula</taxon>
    </lineage>
</organism>
<accession>A0A9P5N0Z4</accession>
<feature type="region of interest" description="Disordered" evidence="1">
    <location>
        <begin position="1"/>
        <end position="24"/>
    </location>
</feature>
<feature type="compositionally biased region" description="Polar residues" evidence="1">
    <location>
        <begin position="14"/>
        <end position="24"/>
    </location>
</feature>
<evidence type="ECO:0000313" key="3">
    <source>
        <dbReference type="Proteomes" id="UP000759537"/>
    </source>
</evidence>
<feature type="region of interest" description="Disordered" evidence="1">
    <location>
        <begin position="117"/>
        <end position="161"/>
    </location>
</feature>
<feature type="compositionally biased region" description="Low complexity" evidence="1">
    <location>
        <begin position="203"/>
        <end position="212"/>
    </location>
</feature>
<dbReference type="AlphaFoldDB" id="A0A9P5N0Z4"/>
<proteinExistence type="predicted"/>
<dbReference type="EMBL" id="WHVB01000004">
    <property type="protein sequence ID" value="KAF8483692.1"/>
    <property type="molecule type" value="Genomic_DNA"/>
</dbReference>
<evidence type="ECO:0000313" key="2">
    <source>
        <dbReference type="EMBL" id="KAF8483692.1"/>
    </source>
</evidence>
<evidence type="ECO:0000256" key="1">
    <source>
        <dbReference type="SAM" id="MobiDB-lite"/>
    </source>
</evidence>
<comment type="caution">
    <text evidence="2">The sequence shown here is derived from an EMBL/GenBank/DDBJ whole genome shotgun (WGS) entry which is preliminary data.</text>
</comment>
<dbReference type="Proteomes" id="UP000759537">
    <property type="component" value="Unassembled WGS sequence"/>
</dbReference>
<dbReference type="OrthoDB" id="3177884at2759"/>
<keyword evidence="3" id="KW-1185">Reference proteome</keyword>
<feature type="region of interest" description="Disordered" evidence="1">
    <location>
        <begin position="200"/>
        <end position="258"/>
    </location>
</feature>
<reference evidence="2" key="1">
    <citation type="submission" date="2019-10" db="EMBL/GenBank/DDBJ databases">
        <authorList>
            <consortium name="DOE Joint Genome Institute"/>
            <person name="Kuo A."/>
            <person name="Miyauchi S."/>
            <person name="Kiss E."/>
            <person name="Drula E."/>
            <person name="Kohler A."/>
            <person name="Sanchez-Garcia M."/>
            <person name="Andreopoulos B."/>
            <person name="Barry K.W."/>
            <person name="Bonito G."/>
            <person name="Buee M."/>
            <person name="Carver A."/>
            <person name="Chen C."/>
            <person name="Cichocki N."/>
            <person name="Clum A."/>
            <person name="Culley D."/>
            <person name="Crous P.W."/>
            <person name="Fauchery L."/>
            <person name="Girlanda M."/>
            <person name="Hayes R."/>
            <person name="Keri Z."/>
            <person name="LaButti K."/>
            <person name="Lipzen A."/>
            <person name="Lombard V."/>
            <person name="Magnuson J."/>
            <person name="Maillard F."/>
            <person name="Morin E."/>
            <person name="Murat C."/>
            <person name="Nolan M."/>
            <person name="Ohm R."/>
            <person name="Pangilinan J."/>
            <person name="Pereira M."/>
            <person name="Perotto S."/>
            <person name="Peter M."/>
            <person name="Riley R."/>
            <person name="Sitrit Y."/>
            <person name="Stielow B."/>
            <person name="Szollosi G."/>
            <person name="Zifcakova L."/>
            <person name="Stursova M."/>
            <person name="Spatafora J.W."/>
            <person name="Tedersoo L."/>
            <person name="Vaario L.-M."/>
            <person name="Yamada A."/>
            <person name="Yan M."/>
            <person name="Wang P."/>
            <person name="Xu J."/>
            <person name="Bruns T."/>
            <person name="Baldrian P."/>
            <person name="Vilgalys R."/>
            <person name="Henrissat B."/>
            <person name="Grigoriev I.V."/>
            <person name="Hibbett D."/>
            <person name="Nagy L.G."/>
            <person name="Martin F.M."/>
        </authorList>
    </citation>
    <scope>NUCLEOTIDE SEQUENCE</scope>
    <source>
        <strain evidence="2">Prilba</strain>
    </source>
</reference>